<accession>A0A6S7J971</accession>
<feature type="non-terminal residue" evidence="1">
    <location>
        <position position="73"/>
    </location>
</feature>
<evidence type="ECO:0000313" key="2">
    <source>
        <dbReference type="Proteomes" id="UP001152795"/>
    </source>
</evidence>
<dbReference type="EMBL" id="CACRXK020014658">
    <property type="protein sequence ID" value="CAB4027197.1"/>
    <property type="molecule type" value="Genomic_DNA"/>
</dbReference>
<dbReference type="OrthoDB" id="10249775at2759"/>
<dbReference type="Proteomes" id="UP001152795">
    <property type="component" value="Unassembled WGS sequence"/>
</dbReference>
<feature type="non-terminal residue" evidence="1">
    <location>
        <position position="1"/>
    </location>
</feature>
<name>A0A6S7J971_PARCT</name>
<keyword evidence="2" id="KW-1185">Reference proteome</keyword>
<gene>
    <name evidence="1" type="ORF">PACLA_8A002628</name>
</gene>
<dbReference type="InterPro" id="IPR035969">
    <property type="entry name" value="Rab-GAP_TBC_sf"/>
</dbReference>
<organism evidence="1 2">
    <name type="scientific">Paramuricea clavata</name>
    <name type="common">Red gorgonian</name>
    <name type="synonym">Violescent sea-whip</name>
    <dbReference type="NCBI Taxonomy" id="317549"/>
    <lineage>
        <taxon>Eukaryota</taxon>
        <taxon>Metazoa</taxon>
        <taxon>Cnidaria</taxon>
        <taxon>Anthozoa</taxon>
        <taxon>Octocorallia</taxon>
        <taxon>Malacalcyonacea</taxon>
        <taxon>Plexauridae</taxon>
        <taxon>Paramuricea</taxon>
    </lineage>
</organism>
<dbReference type="Gene3D" id="1.10.472.80">
    <property type="entry name" value="Ypt/Rab-GAP domain of gyp1p, domain 3"/>
    <property type="match status" value="1"/>
</dbReference>
<evidence type="ECO:0000313" key="1">
    <source>
        <dbReference type="EMBL" id="CAB4027197.1"/>
    </source>
</evidence>
<dbReference type="SUPFAM" id="SSF47923">
    <property type="entry name" value="Ypt/Rab-GAP domain of gyp1p"/>
    <property type="match status" value="1"/>
</dbReference>
<dbReference type="InterPro" id="IPR000195">
    <property type="entry name" value="Rab-GAP-TBC_dom"/>
</dbReference>
<dbReference type="InterPro" id="IPR042507">
    <property type="entry name" value="TBC1D19"/>
</dbReference>
<protein>
    <submittedName>
        <fullName evidence="1">TBC1 domain family member 19</fullName>
    </submittedName>
</protein>
<proteinExistence type="predicted"/>
<comment type="caution">
    <text evidence="1">The sequence shown here is derived from an EMBL/GenBank/DDBJ whole genome shotgun (WGS) entry which is preliminary data.</text>
</comment>
<dbReference type="AlphaFoldDB" id="A0A6S7J971"/>
<dbReference type="PANTHER" id="PTHR16110:SF1">
    <property type="entry name" value="TBC1 DOMAIN FAMILY MEMBER 19"/>
    <property type="match status" value="1"/>
</dbReference>
<sequence>LKTAFNWIFYAFSGYLESEQVLILWDRVLGYNSLEILAVLAHSIFAFRGKNLLGVTSAQGAEAVLNDITDIKV</sequence>
<dbReference type="PANTHER" id="PTHR16110">
    <property type="entry name" value="TBC1 DOMAIN FAMILY MEMBER 19"/>
    <property type="match status" value="1"/>
</dbReference>
<dbReference type="PROSITE" id="PS50086">
    <property type="entry name" value="TBC_RABGAP"/>
    <property type="match status" value="1"/>
</dbReference>
<reference evidence="1" key="1">
    <citation type="submission" date="2020-04" db="EMBL/GenBank/DDBJ databases">
        <authorList>
            <person name="Alioto T."/>
            <person name="Alioto T."/>
            <person name="Gomez Garrido J."/>
        </authorList>
    </citation>
    <scope>NUCLEOTIDE SEQUENCE</scope>
    <source>
        <strain evidence="1">A484AB</strain>
    </source>
</reference>